<dbReference type="EMBL" id="MW822144">
    <property type="protein sequence ID" value="QWT29857.1"/>
    <property type="molecule type" value="Genomic_DNA"/>
</dbReference>
<dbReference type="RefSeq" id="YP_010655682.1">
    <property type="nucleotide sequence ID" value="NC_070830.1"/>
</dbReference>
<dbReference type="Pfam" id="PF08761">
    <property type="entry name" value="dUTPase_2"/>
    <property type="match status" value="1"/>
</dbReference>
<evidence type="ECO:0000313" key="2">
    <source>
        <dbReference type="EMBL" id="QWT29857.1"/>
    </source>
</evidence>
<dbReference type="CDD" id="cd11527">
    <property type="entry name" value="NTP-PPase_dUTPase"/>
    <property type="match status" value="1"/>
</dbReference>
<dbReference type="KEGG" id="vg:77931548"/>
<name>A0A8F2E6H7_9CAUD</name>
<reference evidence="2" key="1">
    <citation type="submission" date="2021-03" db="EMBL/GenBank/DDBJ databases">
        <authorList>
            <person name="Alqahtani R."/>
            <person name="Behailu E."/>
            <person name="Cappabianca D.W."/>
            <person name="Csanadi-Schwartz K.M."/>
            <person name="Dalal A.S."/>
            <person name="Fahim M.S."/>
            <person name="Franklin J.M."/>
            <person name="Gluckman M.H."/>
            <person name="Levine C.J."/>
            <person name="Martin N."/>
            <person name="Milza N."/>
            <person name="Najmabadi R."/>
            <person name="Newman A.M."/>
            <person name="Pajunar M."/>
            <person name="Qalawee I."/>
            <person name="Rizvi A."/>
            <person name="Samuel A."/>
            <person name="Smith A."/>
            <person name="Swann F.E."/>
            <person name="Sweeney P."/>
            <person name="Torres N.R."/>
            <person name="Ventrone L."/>
            <person name="Ventura L."/>
            <person name="Wroe M."/>
            <person name="Acquaye N.A."/>
            <person name="Agnes T.J."/>
            <person name="Ahmed A."/>
            <person name="Ahmed S."/>
            <person name="Amodu B.A."/>
            <person name="Arefeayne N.F."/>
            <person name="Asamoah-Frimpong E.A."/>
            <person name="Attaran A."/>
            <person name="Barragan J.M."/>
            <person name="Baumgarten L.N."/>
            <person name="Berhane B."/>
            <person name="Beyene A."/>
            <person name="Bhattarai B."/>
            <person name="Biondokin D.V."/>
            <person name="Boone B.K."/>
            <person name="Burney S.Z."/>
            <person name="Cayanan J.-R.T."/>
            <person name="Cesta G."/>
            <person name="Chang J."/>
            <person name="Chavez J."/>
            <person name="Chorbajian C."/>
            <person name="Christian S."/>
            <person name="Corns J.R."/>
            <person name="Corns N.R."/>
            <person name="Cowan J.T."/>
            <person name="Coyne C."/>
            <person name="Dadzie B."/>
            <person name="Datu D.-L.V."/>
            <person name="Deng B.C."/>
            <person name="Der L."/>
            <person name="Dickerson K."/>
            <person name="Dozier E."/>
            <person name="Egbunine A.O."/>
            <person name="Farooq M."/>
            <person name="Fonge A.E."/>
            <person name="Ghomsi-Nono M.P."/>
            <person name="Giampietro H."/>
            <person name="Gunnison R.P."/>
            <person name="Han S.H."/>
            <person name="Hennigan A.J."/>
            <person name="Hong A.N."/>
            <person name="Ijomor E.C."/>
            <person name="Jalali A."/>
            <person name="Jamil T.Z."/>
            <person name="Jenkins C.R."/>
            <person name="Joseph M.A."/>
            <person name="Jowanowitch O.J."/>
            <person name="Kang D."/>
            <person name="Khan A."/>
            <person name="Khan Z.K."/>
            <person name="Kiewe T."/>
            <person name="Kjerulf A.B."/>
            <person name="Kolosey V."/>
            <person name="Kurup M."/>
            <person name="Lee V.H."/>
            <person name="Llontop-Maldonado V."/>
            <person name="Long P."/>
            <person name="Lu N."/>
            <person name="Majekodunmi A."/>
            <person name="Malik H.W."/>
            <person name="Marcellino S.C."/>
            <person name="Martinez L.A."/>
            <person name="Meher F.N."/>
            <person name="Michelin M.A."/>
            <person name="Mitchell K.G."/>
            <person name="Mullens W.J."/>
            <person name="Nwakama C."/>
            <person name="Nwosu F.T."/>
            <person name="Oboh E.C."/>
            <person name="Odujinrin O."/>
            <person name="Ogunsan O."/>
            <person name="O'Neill K."/>
            <person name="Oxlaj J.A."/>
            <person name="Patel A.K."/>
            <person name="Patel B.R."/>
            <person name="Pham Q."/>
            <person name="Porter J."/>
            <person name="Portes J."/>
            <person name="Prokopenko A."/>
            <person name="Quraishi M."/>
            <person name="Qureshi M.-A."/>
            <person name="Rivera A."/>
            <person name="Rubalsky V."/>
            <person name="Saikali Y."/>
            <person name="Saqaf K."/>
            <person name="Saroya S.R."/>
            <person name="Seas A."/>
            <person name="Shadrick R.E."/>
            <person name="Sharda N."/>
            <person name="Sigindere M.T."/>
            <person name="Simbi V.G."/>
            <person name="Thuzar C."/>
            <person name="Tran K."/>
            <person name="Tran V.D."/>
            <person name="Trang W."/>
            <person name="Vaishnav N."/>
            <person name="Vuong K."/>
            <person name="Walker C."/>
            <person name="Wallace S.A."/>
            <person name="Warfield J.C."/>
            <person name="Wikina T."/>
            <person name="Wobbeking F.T."/>
            <person name="Worrent L.D."/>
            <person name="Yan T."/>
            <person name="Zehra A."/>
            <person name="Avazpour P."/>
            <person name="Kim F.M."/>
            <person name="Mason K."/>
            <person name="Nguyen D.A."/>
            <person name="Pettit S.M."/>
            <person name="Zhou O.J."/>
            <person name="Brissett D.L."/>
            <person name="Gualtieri C."/>
            <person name="Hufford T.M."/>
            <person name="Ko J.M."/>
            <person name="Novak J.K."/>
            <person name="Smith Z.M."/>
            <person name="Mayer-Bacon C."/>
            <person name="Erill I."/>
            <person name="Caruso S.M."/>
            <person name="Garlena R.A."/>
            <person name="Russell D.A."/>
            <person name="Pope W.H."/>
            <person name="Jacobs-Sera D."/>
            <person name="Hatfull G.F."/>
        </authorList>
    </citation>
    <scope>NUCLEOTIDE SEQUENCE</scope>
</reference>
<accession>A0A8F2E6H7</accession>
<keyword evidence="2" id="KW-0378">Hydrolase</keyword>
<feature type="region of interest" description="Disordered" evidence="1">
    <location>
        <begin position="1"/>
        <end position="38"/>
    </location>
</feature>
<dbReference type="GeneID" id="77931548"/>
<protein>
    <submittedName>
        <fullName evidence="2">MazG-like nucleotide pyrophosphohydrolase</fullName>
    </submittedName>
</protein>
<organism evidence="2 3">
    <name type="scientific">Streptomyces phage KimJongPhill</name>
    <dbReference type="NCBI Taxonomy" id="2848886"/>
    <lineage>
        <taxon>Viruses</taxon>
        <taxon>Duplodnaviria</taxon>
        <taxon>Heunggongvirae</taxon>
        <taxon>Uroviricota</taxon>
        <taxon>Caudoviricetes</taxon>
        <taxon>Zukovirus</taxon>
        <taxon>Zukovirus phill</taxon>
    </lineage>
</organism>
<feature type="compositionally biased region" description="Basic and acidic residues" evidence="1">
    <location>
        <begin position="14"/>
        <end position="27"/>
    </location>
</feature>
<dbReference type="Gene3D" id="1.10.4010.10">
    <property type="entry name" value="Type II deoxyuridine triphosphatase"/>
    <property type="match status" value="1"/>
</dbReference>
<dbReference type="Proteomes" id="UP000683386">
    <property type="component" value="Segment"/>
</dbReference>
<proteinExistence type="predicted"/>
<evidence type="ECO:0000313" key="3">
    <source>
        <dbReference type="Proteomes" id="UP000683386"/>
    </source>
</evidence>
<feature type="compositionally biased region" description="Polar residues" evidence="1">
    <location>
        <begin position="1"/>
        <end position="12"/>
    </location>
</feature>
<sequence>MRTPHMTDNTLSRAMDDAKQMADDARPLPRRTPADPNPAFRQRVVLGSEQNPIRAFDMFRQVVESQAYFQGLLGHNYNDMSTEELIEYLKGQIMALQAETIEALDEMSWKPWTHGEKTINREAMLGECADILCFLVNIVLGLGFTADDFYRYHQEKALRNIKRQEDKYDGKADKCPGCKRDINDLKAKNIPTGNYGGVDYCSHECIQKMNPGLIEGAGIQFHVNQES</sequence>
<keyword evidence="3" id="KW-1185">Reference proteome</keyword>
<dbReference type="GO" id="GO:0016787">
    <property type="term" value="F:hydrolase activity"/>
    <property type="evidence" value="ECO:0007669"/>
    <property type="project" value="UniProtKB-KW"/>
</dbReference>
<dbReference type="SUPFAM" id="SSF101386">
    <property type="entry name" value="all-alpha NTP pyrophosphatases"/>
    <property type="match status" value="1"/>
</dbReference>
<dbReference type="InterPro" id="IPR014871">
    <property type="entry name" value="dUTPase/dCTP_pyrophosphatase"/>
</dbReference>
<evidence type="ECO:0000256" key="1">
    <source>
        <dbReference type="SAM" id="MobiDB-lite"/>
    </source>
</evidence>
<gene>
    <name evidence="2" type="primary">76</name>
    <name evidence="2" type="ORF">SEA_KIMJONGPHILL_76</name>
</gene>